<dbReference type="PANTHER" id="PTHR12266">
    <property type="entry name" value="NA+/CA2+ K+ INDEPENDENT EXCHANGER"/>
    <property type="match status" value="1"/>
</dbReference>
<proteinExistence type="predicted"/>
<dbReference type="PANTHER" id="PTHR12266:SF0">
    <property type="entry name" value="MITOCHONDRIAL SODIUM_CALCIUM EXCHANGER PROTEIN"/>
    <property type="match status" value="1"/>
</dbReference>
<accession>A0A224YRY2</accession>
<keyword evidence="2" id="KW-1133">Transmembrane helix</keyword>
<feature type="transmembrane region" description="Helical" evidence="2">
    <location>
        <begin position="85"/>
        <end position="106"/>
    </location>
</feature>
<keyword evidence="1" id="KW-0813">Transport</keyword>
<evidence type="ECO:0000256" key="1">
    <source>
        <dbReference type="ARBA" id="ARBA00022448"/>
    </source>
</evidence>
<evidence type="ECO:0000256" key="2">
    <source>
        <dbReference type="SAM" id="Phobius"/>
    </source>
</evidence>
<dbReference type="GO" id="GO:0016020">
    <property type="term" value="C:membrane"/>
    <property type="evidence" value="ECO:0007669"/>
    <property type="project" value="TreeGrafter"/>
</dbReference>
<dbReference type="AlphaFoldDB" id="A0A224YRY2"/>
<dbReference type="GO" id="GO:0006874">
    <property type="term" value="P:intracellular calcium ion homeostasis"/>
    <property type="evidence" value="ECO:0007669"/>
    <property type="project" value="TreeGrafter"/>
</dbReference>
<keyword evidence="2" id="KW-0472">Membrane</keyword>
<reference evidence="3" key="1">
    <citation type="journal article" date="2017" name="Parasit. Vectors">
        <title>Sialotranscriptomics of Rhipicephalus zambeziensis reveals intricate expression profiles of secretory proteins and suggests tight temporal transcriptional regulation during blood-feeding.</title>
        <authorList>
            <person name="de Castro M.H."/>
            <person name="de Klerk D."/>
            <person name="Pienaar R."/>
            <person name="Rees D.J.G."/>
            <person name="Mans B.J."/>
        </authorList>
    </citation>
    <scope>NUCLEOTIDE SEQUENCE</scope>
    <source>
        <tissue evidence="3">Salivary glands</tissue>
    </source>
</reference>
<sequence length="134" mass="14660">MNVTHCERACDRVHHLNLSQQCDFVYGNEECHSDEQYLAYTTFVYCAFGSGQTVPGLVVLALGLLVMFVGLGITADDFLTPSLIVISDSLHLSQNIAVSFFFVLFISNPSNSVVSDGLLTFPLHGSFLATHGRQ</sequence>
<organism evidence="3">
    <name type="scientific">Rhipicephalus zambeziensis</name>
    <dbReference type="NCBI Taxonomy" id="60191"/>
    <lineage>
        <taxon>Eukaryota</taxon>
        <taxon>Metazoa</taxon>
        <taxon>Ecdysozoa</taxon>
        <taxon>Arthropoda</taxon>
        <taxon>Chelicerata</taxon>
        <taxon>Arachnida</taxon>
        <taxon>Acari</taxon>
        <taxon>Parasitiformes</taxon>
        <taxon>Ixodida</taxon>
        <taxon>Ixodoidea</taxon>
        <taxon>Ixodidae</taxon>
        <taxon>Rhipicephalinae</taxon>
        <taxon>Rhipicephalus</taxon>
        <taxon>Rhipicephalus</taxon>
    </lineage>
</organism>
<dbReference type="InterPro" id="IPR051359">
    <property type="entry name" value="CaCA_antiporter"/>
</dbReference>
<dbReference type="EMBL" id="GFPF01009232">
    <property type="protein sequence ID" value="MAA20378.1"/>
    <property type="molecule type" value="Transcribed_RNA"/>
</dbReference>
<dbReference type="GO" id="GO:0005432">
    <property type="term" value="F:calcium:sodium antiporter activity"/>
    <property type="evidence" value="ECO:0007669"/>
    <property type="project" value="TreeGrafter"/>
</dbReference>
<keyword evidence="2" id="KW-0812">Transmembrane</keyword>
<name>A0A224YRY2_9ACAR</name>
<protein>
    <submittedName>
        <fullName evidence="3">K+ dependent na+ca2+ antiporter</fullName>
    </submittedName>
</protein>
<feature type="transmembrane region" description="Helical" evidence="2">
    <location>
        <begin position="54"/>
        <end position="73"/>
    </location>
</feature>
<evidence type="ECO:0000313" key="3">
    <source>
        <dbReference type="EMBL" id="MAA20378.1"/>
    </source>
</evidence>